<dbReference type="CDD" id="cd12148">
    <property type="entry name" value="fungal_TF_MHR"/>
    <property type="match status" value="1"/>
</dbReference>
<feature type="region of interest" description="Disordered" evidence="1">
    <location>
        <begin position="138"/>
        <end position="161"/>
    </location>
</feature>
<proteinExistence type="predicted"/>
<dbReference type="Proteomes" id="UP000297229">
    <property type="component" value="Unassembled WGS sequence"/>
</dbReference>
<protein>
    <recommendedName>
        <fullName evidence="4">Transcription factor domain-containing protein</fullName>
    </recommendedName>
</protein>
<accession>A0A4Z1K1U1</accession>
<sequence length="530" mass="59389">MLPESFEDFDGLNTRLASIESAVSRIAQHLNSSHSSIASSTSTASPCHEAIDFSIHASISDDPFGNNQSGPQPRIYDRSSHRFMDAAGDERFYEQSSAFASFDCTKARFEKEANSKDYGNFSLVDLLIASDPKVSSTLQRSTDLPKTLPMPQPSEVESDGKPIALPSRALLEVTLEFHLKETNDPLPIFDRGTLLKAIDEQYSIGYTLLKPQIASIQALFTLMGKSGSNSPQNFVTRKFYDHQVAAKHIALAHQMAKSIGLHQPGQFASPEQTNLFWSMYIVDKLRLFRCSQGCQSYLFKCSVPLPEFDQPSPLEIAFLAKIKMACFLEEIYGELYMNHTEIKPYSSGQSSAMRFNSTEHKSRLLEDSRTTLEIIGELKAQQSIRGNMALSNVLHLDPLISFFELFLNIVESPQLSHLRDQEIIAMTIEGISRQRHANYISSACARVYKSVAVCGETVLAIKQAFPPSSISWEQPVDLTGSYQEFQSQSQLTWPAKHDWSVDDFLDIDAENPGLYRTIPRYHVNDEQGQL</sequence>
<evidence type="ECO:0008006" key="4">
    <source>
        <dbReference type="Google" id="ProtNLM"/>
    </source>
</evidence>
<name>A0A4Z1K1U1_9HELO</name>
<dbReference type="STRING" id="278938.A0A4Z1K1U1"/>
<evidence type="ECO:0000313" key="2">
    <source>
        <dbReference type="EMBL" id="TGO77432.1"/>
    </source>
</evidence>
<evidence type="ECO:0000313" key="3">
    <source>
        <dbReference type="Proteomes" id="UP000297229"/>
    </source>
</evidence>
<gene>
    <name evidence="2" type="ORF">BELL_0108g00090</name>
</gene>
<evidence type="ECO:0000256" key="1">
    <source>
        <dbReference type="SAM" id="MobiDB-lite"/>
    </source>
</evidence>
<reference evidence="2 3" key="1">
    <citation type="submission" date="2017-12" db="EMBL/GenBank/DDBJ databases">
        <title>Comparative genomics of Botrytis spp.</title>
        <authorList>
            <person name="Valero-Jimenez C.A."/>
            <person name="Tapia P."/>
            <person name="Veloso J."/>
            <person name="Silva-Moreno E."/>
            <person name="Staats M."/>
            <person name="Valdes J.H."/>
            <person name="Van Kan J.A.L."/>
        </authorList>
    </citation>
    <scope>NUCLEOTIDE SEQUENCE [LARGE SCALE GENOMIC DNA]</scope>
    <source>
        <strain evidence="2 3">Be9601</strain>
    </source>
</reference>
<keyword evidence="3" id="KW-1185">Reference proteome</keyword>
<dbReference type="AlphaFoldDB" id="A0A4Z1K1U1"/>
<comment type="caution">
    <text evidence="2">The sequence shown here is derived from an EMBL/GenBank/DDBJ whole genome shotgun (WGS) entry which is preliminary data.</text>
</comment>
<dbReference type="EMBL" id="PQXM01000107">
    <property type="protein sequence ID" value="TGO77432.1"/>
    <property type="molecule type" value="Genomic_DNA"/>
</dbReference>
<organism evidence="2 3">
    <name type="scientific">Botrytis elliptica</name>
    <dbReference type="NCBI Taxonomy" id="278938"/>
    <lineage>
        <taxon>Eukaryota</taxon>
        <taxon>Fungi</taxon>
        <taxon>Dikarya</taxon>
        <taxon>Ascomycota</taxon>
        <taxon>Pezizomycotina</taxon>
        <taxon>Leotiomycetes</taxon>
        <taxon>Helotiales</taxon>
        <taxon>Sclerotiniaceae</taxon>
        <taxon>Botrytis</taxon>
    </lineage>
</organism>